<accession>A0A316ZD12</accession>
<feature type="region of interest" description="Disordered" evidence="1">
    <location>
        <begin position="756"/>
        <end position="781"/>
    </location>
</feature>
<feature type="region of interest" description="Disordered" evidence="1">
    <location>
        <begin position="1572"/>
        <end position="1607"/>
    </location>
</feature>
<feature type="compositionally biased region" description="Low complexity" evidence="1">
    <location>
        <begin position="989"/>
        <end position="1018"/>
    </location>
</feature>
<feature type="transmembrane region" description="Helical" evidence="2">
    <location>
        <begin position="531"/>
        <end position="555"/>
    </location>
</feature>
<protein>
    <submittedName>
        <fullName evidence="3">Uncharacterized protein</fullName>
    </submittedName>
</protein>
<keyword evidence="2" id="KW-1133">Transmembrane helix</keyword>
<feature type="compositionally biased region" description="Basic and acidic residues" evidence="1">
    <location>
        <begin position="1761"/>
        <end position="1771"/>
    </location>
</feature>
<evidence type="ECO:0000313" key="3">
    <source>
        <dbReference type="EMBL" id="PWN99206.1"/>
    </source>
</evidence>
<feature type="region of interest" description="Disordered" evidence="1">
    <location>
        <begin position="987"/>
        <end position="1019"/>
    </location>
</feature>
<feature type="region of interest" description="Disordered" evidence="1">
    <location>
        <begin position="244"/>
        <end position="294"/>
    </location>
</feature>
<gene>
    <name evidence="3" type="ORF">FA09DRAFT_329134</name>
</gene>
<feature type="region of interest" description="Disordered" evidence="1">
    <location>
        <begin position="794"/>
        <end position="819"/>
    </location>
</feature>
<feature type="region of interest" description="Disordered" evidence="1">
    <location>
        <begin position="1731"/>
        <end position="1853"/>
    </location>
</feature>
<keyword evidence="2" id="KW-0472">Membrane</keyword>
<feature type="region of interest" description="Disordered" evidence="1">
    <location>
        <begin position="397"/>
        <end position="452"/>
    </location>
</feature>
<evidence type="ECO:0000256" key="1">
    <source>
        <dbReference type="SAM" id="MobiDB-lite"/>
    </source>
</evidence>
<evidence type="ECO:0000313" key="4">
    <source>
        <dbReference type="Proteomes" id="UP000245946"/>
    </source>
</evidence>
<organism evidence="3 4">
    <name type="scientific">Tilletiopsis washingtonensis</name>
    <dbReference type="NCBI Taxonomy" id="58919"/>
    <lineage>
        <taxon>Eukaryota</taxon>
        <taxon>Fungi</taxon>
        <taxon>Dikarya</taxon>
        <taxon>Basidiomycota</taxon>
        <taxon>Ustilaginomycotina</taxon>
        <taxon>Exobasidiomycetes</taxon>
        <taxon>Entylomatales</taxon>
        <taxon>Entylomatales incertae sedis</taxon>
        <taxon>Tilletiopsis</taxon>
    </lineage>
</organism>
<feature type="region of interest" description="Disordered" evidence="1">
    <location>
        <begin position="1076"/>
        <end position="1128"/>
    </location>
</feature>
<feature type="region of interest" description="Disordered" evidence="1">
    <location>
        <begin position="317"/>
        <end position="345"/>
    </location>
</feature>
<dbReference type="RefSeq" id="XP_025599485.1">
    <property type="nucleotide sequence ID" value="XM_025742046.1"/>
</dbReference>
<feature type="compositionally biased region" description="Low complexity" evidence="1">
    <location>
        <begin position="1577"/>
        <end position="1593"/>
    </location>
</feature>
<sequence>MKIDSLASNLLGAGGSSDAALLSVSVLLRPVLLSLLAASSWSRITLGHSPALGRFDHRLIAAAVFVAAALSATIYGLAQVSPRTACALLLVFWSALVLSASVAFISLGISVWTARVLARRAQQSSASPRAAGKRTPFDFQPVPRPLVLGASQYDKLAWPRSAGAMTEFGALKASQEELDTFGRRRSEVDGGFPKAALPRHQAATGLTINTHGTGASAVPSSMDAYGFDTARDEAGSRQALPHLLVPVGPNSMRGSANSRRPSGSSRIPVAISQRRASAGAGTHPQGDHAGAAPTAATSELATTGFYHHWAAQSSGDALLPADDRGAFGQTQRSSPPPPSPSLSAFIDDRLRSPEKGGDISYLDLDASYHPVGATRGRRSAGSAKSFAGAPVPHTYTQFDGTFGTSSGSPDASRSLTAADTPARSMTPVSFAAPPSTSRSGTRSRMRTALETHEPGYVTVRSLRSFLSGGVPPRIEHCVQGGGEDLLGASGAVWAAIEAAHAAEARMLNKGAVSALHADDQERLSEAEARRALVRIGGYLAGVLLPFGLALPYIVFALIEPASRPAPYILHLLLALAVTLTGPLIALQMLLTDGSGFTFGDTLASSMPICPKPTPESFSKLRPLHLNAEPAPVAGNGFGGFNGYDVPLMAGAYPPTPLSARMAQITGPGTPLDNTRAVGRASHILEHQRRASDPRLATTRRRSAPLLAEAPAVGSVAYEPQHWRAQTVVGDQVVESRPAYRRIASLLWAPHPRLEVLPPSSRGSSLGSRPRDDYCANATDDGAADDWQQAGAAGDCAANDASPARAVGSTPQPPGRFPDDLRQSVARSLRRHSSFLLDGLSAMLLPKLVPGIRIGPNVRIADDDERTLVDEYEAHRRQQAASPTWRPFSTAECQALPNDGHYGPDVRSGSDTCDTYEQAAVEGHSRLPTQTADELSSDSLGDDSFSSAQDGMQDDDADGEADDEPAGYSAAVLSESFLRRRASVLRLEVSSSPSPLSARAASSSPRSHSSGRGSSLSLHYAHPGSLTSRFSPARSHSRESSLPVASSHVFMPVELVDFTRPPVYALEESSALTSIRVDPVSRPRSGCTTPVAEQHSPSHPAKGSTPVQESSTTPDLPDRTAPGGLSDVKRSLAGHMGMVRASPAPESASRSKRHDVSCSDVAAKQQRRRSLGSEMGFDQFISDALAGERSAAEMSPNRSSDANSRRETGASILSSSFTLDEDIVISPDNTFRSEAHVESESAHEDTPDNVLALERVAEDAEALDAEQLMADIEASLSLSGFGGVDEGVATPAEILSEDAFGSIAMDPLTLHRHLYPALPLETLDEVTEDLTGHASASWDAHVNASLDQIWRGGQHQRQQSSLSSVWTSEHAHGPLGDADRCVISAPVTSRGRLASSSPRRADAAPASSLTEVSQASNQPPSTPSSTSFGWAHVEEPMPRVVVPLCELAHRTRTMSTRSDSTIATPARAVGLNTSFWASSPPPLPLAAPSPIHARQSETAAAAELPRADGEEASWVHEDAPEAHPGEPSVLQRQSKRRSMMSFLSTTSVMTRHSSPVGSSSAASSKWRSSASLLGIRDSLPPRTPSSRRTLLRTSQASPGALLTSSDQASAATVPASPWQVINESGQVKTLSSPAFAPAPAATRSPIQHVVATPARRVRRKPVPVGLSPRTLPGTQDAEAWAASVRTRIVALEAARTERTPRRAGAKQGARPAQLKVVVLTERMRFRLEAPLPKLPSAADGGWTDEASEDQAQGEAASAPRRVLHESNGETPRRSSPPSTPKRNTPQTLRAAGASTPHKTAAAATVSPRAKRGAGRTRSDQENMPGLEAALSRSPRKEQRGPLARSIGRPMQSLR</sequence>
<feature type="region of interest" description="Disordered" evidence="1">
    <location>
        <begin position="1140"/>
        <end position="1174"/>
    </location>
</feature>
<feature type="region of interest" description="Disordered" evidence="1">
    <location>
        <begin position="920"/>
        <end position="964"/>
    </location>
</feature>
<evidence type="ECO:0000256" key="2">
    <source>
        <dbReference type="SAM" id="Phobius"/>
    </source>
</evidence>
<dbReference type="GeneID" id="37269590"/>
<dbReference type="OrthoDB" id="3360572at2759"/>
<feature type="transmembrane region" description="Helical" evidence="2">
    <location>
        <begin position="90"/>
        <end position="114"/>
    </location>
</feature>
<keyword evidence="2" id="KW-0812">Transmembrane</keyword>
<feature type="region of interest" description="Disordered" evidence="1">
    <location>
        <begin position="1485"/>
        <end position="1536"/>
    </location>
</feature>
<name>A0A316ZD12_9BASI</name>
<feature type="compositionally biased region" description="Polar residues" evidence="1">
    <location>
        <begin position="397"/>
        <end position="417"/>
    </location>
</feature>
<feature type="compositionally biased region" description="Low complexity" evidence="1">
    <location>
        <begin position="756"/>
        <end position="767"/>
    </location>
</feature>
<feature type="region of interest" description="Disordered" evidence="1">
    <location>
        <begin position="1388"/>
        <end position="1429"/>
    </location>
</feature>
<dbReference type="EMBL" id="KZ819289">
    <property type="protein sequence ID" value="PWN99206.1"/>
    <property type="molecule type" value="Genomic_DNA"/>
</dbReference>
<feature type="compositionally biased region" description="Low complexity" evidence="1">
    <location>
        <begin position="932"/>
        <end position="950"/>
    </location>
</feature>
<feature type="transmembrane region" description="Helical" evidence="2">
    <location>
        <begin position="567"/>
        <end position="586"/>
    </location>
</feature>
<feature type="compositionally biased region" description="Acidic residues" evidence="1">
    <location>
        <begin position="951"/>
        <end position="964"/>
    </location>
</feature>
<reference evidence="3 4" key="1">
    <citation type="journal article" date="2018" name="Mol. Biol. Evol.">
        <title>Broad Genomic Sampling Reveals a Smut Pathogenic Ancestry of the Fungal Clade Ustilaginomycotina.</title>
        <authorList>
            <person name="Kijpornyongpan T."/>
            <person name="Mondo S.J."/>
            <person name="Barry K."/>
            <person name="Sandor L."/>
            <person name="Lee J."/>
            <person name="Lipzen A."/>
            <person name="Pangilinan J."/>
            <person name="LaButti K."/>
            <person name="Hainaut M."/>
            <person name="Henrissat B."/>
            <person name="Grigoriev I.V."/>
            <person name="Spatafora J.W."/>
            <person name="Aime M.C."/>
        </authorList>
    </citation>
    <scope>NUCLEOTIDE SEQUENCE [LARGE SCALE GENOMIC DNA]</scope>
    <source>
        <strain evidence="3 4">MCA 4186</strain>
    </source>
</reference>
<dbReference type="Proteomes" id="UP000245946">
    <property type="component" value="Unassembled WGS sequence"/>
</dbReference>
<feature type="compositionally biased region" description="Low complexity" evidence="1">
    <location>
        <begin position="794"/>
        <end position="803"/>
    </location>
</feature>
<feature type="compositionally biased region" description="Low complexity" evidence="1">
    <location>
        <begin position="1393"/>
        <end position="1426"/>
    </location>
</feature>
<feature type="compositionally biased region" description="Polar residues" evidence="1">
    <location>
        <begin position="252"/>
        <end position="265"/>
    </location>
</feature>
<feature type="compositionally biased region" description="Basic and acidic residues" evidence="1">
    <location>
        <begin position="1504"/>
        <end position="1523"/>
    </location>
</feature>
<feature type="region of interest" description="Disordered" evidence="1">
    <location>
        <begin position="1187"/>
        <end position="1207"/>
    </location>
</feature>
<feature type="compositionally biased region" description="Low complexity" evidence="1">
    <location>
        <begin position="1772"/>
        <end position="1784"/>
    </location>
</feature>
<feature type="compositionally biased region" description="Polar residues" evidence="1">
    <location>
        <begin position="1104"/>
        <end position="1113"/>
    </location>
</feature>
<proteinExistence type="predicted"/>
<feature type="transmembrane region" description="Helical" evidence="2">
    <location>
        <begin position="59"/>
        <end position="78"/>
    </location>
</feature>
<keyword evidence="4" id="KW-1185">Reference proteome</keyword>